<keyword evidence="3" id="KW-0175">Coiled coil</keyword>
<protein>
    <recommendedName>
        <fullName evidence="7">THO complex subunit 7 homolog</fullName>
    </recommendedName>
</protein>
<evidence type="ECO:0000256" key="4">
    <source>
        <dbReference type="SAM" id="MobiDB-lite"/>
    </source>
</evidence>
<dbReference type="AlphaFoldDB" id="K0TN31"/>
<evidence type="ECO:0000313" key="5">
    <source>
        <dbReference type="EMBL" id="EJK76786.1"/>
    </source>
</evidence>
<evidence type="ECO:0008006" key="7">
    <source>
        <dbReference type="Google" id="ProtNLM"/>
    </source>
</evidence>
<dbReference type="eggNOG" id="KOG3215">
    <property type="taxonomic scope" value="Eukaryota"/>
</dbReference>
<feature type="compositionally biased region" description="Gly residues" evidence="4">
    <location>
        <begin position="210"/>
        <end position="219"/>
    </location>
</feature>
<dbReference type="InterPro" id="IPR008501">
    <property type="entry name" value="THOC7/Mft1"/>
</dbReference>
<dbReference type="PANTHER" id="PTHR36406">
    <property type="entry name" value="MEDIATOR OF RNA POLYMERASE II TRANSCRIPTION SUBUNIT 30"/>
    <property type="match status" value="1"/>
</dbReference>
<feature type="region of interest" description="Disordered" evidence="4">
    <location>
        <begin position="208"/>
        <end position="233"/>
    </location>
</feature>
<dbReference type="Proteomes" id="UP000266841">
    <property type="component" value="Unassembled WGS sequence"/>
</dbReference>
<feature type="coiled-coil region" evidence="3">
    <location>
        <begin position="150"/>
        <end position="177"/>
    </location>
</feature>
<dbReference type="InterPro" id="IPR034568">
    <property type="entry name" value="MED30"/>
</dbReference>
<sequence length="233" mass="24929">MASAKSTSSASLPPPSLDIETLRERILTGGSGAANPRGTLTKVAGRFAEFARSLSDDGGGASSSSAAEALRTELSLHELEVRKLVMSARASDRNSARYDAALSRTEGSLASVQADIEALTGALARERRTKRNREEYDALARMGNDAHPPVRETRAELERVEAEIEAVRGDVRRARNELLVREKQMRAFLQCLGDLRASLGEEELRREVAGEGGAAAGDGGGKEEETVGGYFVN</sequence>
<evidence type="ECO:0000256" key="1">
    <source>
        <dbReference type="ARBA" id="ARBA00004123"/>
    </source>
</evidence>
<keyword evidence="2" id="KW-0539">Nucleus</keyword>
<dbReference type="GO" id="GO:0000445">
    <property type="term" value="C:THO complex part of transcription export complex"/>
    <property type="evidence" value="ECO:0007669"/>
    <property type="project" value="InterPro"/>
</dbReference>
<dbReference type="EMBL" id="AGNL01001700">
    <property type="protein sequence ID" value="EJK76786.1"/>
    <property type="molecule type" value="Genomic_DNA"/>
</dbReference>
<comment type="caution">
    <text evidence="5">The sequence shown here is derived from an EMBL/GenBank/DDBJ whole genome shotgun (WGS) entry which is preliminary data.</text>
</comment>
<dbReference type="GO" id="GO:0006397">
    <property type="term" value="P:mRNA processing"/>
    <property type="evidence" value="ECO:0007669"/>
    <property type="project" value="InterPro"/>
</dbReference>
<accession>K0TN31</accession>
<organism evidence="5 6">
    <name type="scientific">Thalassiosira oceanica</name>
    <name type="common">Marine diatom</name>
    <dbReference type="NCBI Taxonomy" id="159749"/>
    <lineage>
        <taxon>Eukaryota</taxon>
        <taxon>Sar</taxon>
        <taxon>Stramenopiles</taxon>
        <taxon>Ochrophyta</taxon>
        <taxon>Bacillariophyta</taxon>
        <taxon>Coscinodiscophyceae</taxon>
        <taxon>Thalassiosirophycidae</taxon>
        <taxon>Thalassiosirales</taxon>
        <taxon>Thalassiosiraceae</taxon>
        <taxon>Thalassiosira</taxon>
    </lineage>
</organism>
<keyword evidence="6" id="KW-1185">Reference proteome</keyword>
<proteinExistence type="predicted"/>
<reference evidence="5 6" key="1">
    <citation type="journal article" date="2012" name="Genome Biol.">
        <title>Genome and low-iron response of an oceanic diatom adapted to chronic iron limitation.</title>
        <authorList>
            <person name="Lommer M."/>
            <person name="Specht M."/>
            <person name="Roy A.S."/>
            <person name="Kraemer L."/>
            <person name="Andreson R."/>
            <person name="Gutowska M.A."/>
            <person name="Wolf J."/>
            <person name="Bergner S.V."/>
            <person name="Schilhabel M.B."/>
            <person name="Klostermeier U.C."/>
            <person name="Beiko R.G."/>
            <person name="Rosenstiel P."/>
            <person name="Hippler M."/>
            <person name="Laroche J."/>
        </authorList>
    </citation>
    <scope>NUCLEOTIDE SEQUENCE [LARGE SCALE GENOMIC DNA]</scope>
    <source>
        <strain evidence="5 6">CCMP1005</strain>
    </source>
</reference>
<dbReference type="OrthoDB" id="49198at2759"/>
<name>K0TN31_THAOC</name>
<dbReference type="PANTHER" id="PTHR36406:SF2">
    <property type="entry name" value="MEDIATOR OF RNA POLYMERASE II TRANSCRIPTION SUBUNIT 30"/>
    <property type="match status" value="1"/>
</dbReference>
<dbReference type="OMA" id="SHVRIRQ"/>
<comment type="subcellular location">
    <subcellularLocation>
        <location evidence="1">Nucleus</location>
    </subcellularLocation>
</comment>
<evidence type="ECO:0000256" key="3">
    <source>
        <dbReference type="SAM" id="Coils"/>
    </source>
</evidence>
<evidence type="ECO:0000256" key="2">
    <source>
        <dbReference type="ARBA" id="ARBA00023242"/>
    </source>
</evidence>
<dbReference type="Pfam" id="PF05615">
    <property type="entry name" value="THOC7"/>
    <property type="match status" value="1"/>
</dbReference>
<evidence type="ECO:0000313" key="6">
    <source>
        <dbReference type="Proteomes" id="UP000266841"/>
    </source>
</evidence>
<gene>
    <name evidence="5" type="ORF">THAOC_01434</name>
</gene>
<dbReference type="GO" id="GO:0016592">
    <property type="term" value="C:mediator complex"/>
    <property type="evidence" value="ECO:0007669"/>
    <property type="project" value="InterPro"/>
</dbReference>